<keyword evidence="1" id="KW-0812">Transmembrane</keyword>
<keyword evidence="1" id="KW-0472">Membrane</keyword>
<keyword evidence="1" id="KW-1133">Transmembrane helix</keyword>
<gene>
    <name evidence="2" type="ORF">IRY55_03210</name>
</gene>
<dbReference type="RefSeq" id="WP_194561804.1">
    <property type="nucleotide sequence ID" value="NZ_JADKPV010000001.1"/>
</dbReference>
<protein>
    <submittedName>
        <fullName evidence="2">Uncharacterized protein</fullName>
    </submittedName>
</protein>
<dbReference type="Proteomes" id="UP000622653">
    <property type="component" value="Unassembled WGS sequence"/>
</dbReference>
<comment type="caution">
    <text evidence="2">The sequence shown here is derived from an EMBL/GenBank/DDBJ whole genome shotgun (WGS) entry which is preliminary data.</text>
</comment>
<proteinExistence type="predicted"/>
<feature type="transmembrane region" description="Helical" evidence="1">
    <location>
        <begin position="123"/>
        <end position="144"/>
    </location>
</feature>
<accession>A0A8J7KBF7</accession>
<name>A0A8J7KBF7_9BACL</name>
<dbReference type="AlphaFoldDB" id="A0A8J7KBF7"/>
<evidence type="ECO:0000313" key="2">
    <source>
        <dbReference type="EMBL" id="MBF4500362.1"/>
    </source>
</evidence>
<organism evidence="2 3">
    <name type="scientific">Savagea serpentis</name>
    <dbReference type="NCBI Taxonomy" id="2785297"/>
    <lineage>
        <taxon>Bacteria</taxon>
        <taxon>Bacillati</taxon>
        <taxon>Bacillota</taxon>
        <taxon>Bacilli</taxon>
        <taxon>Bacillales</taxon>
        <taxon>Caryophanaceae</taxon>
        <taxon>Savagea</taxon>
    </lineage>
</organism>
<feature type="transmembrane region" description="Helical" evidence="1">
    <location>
        <begin position="42"/>
        <end position="67"/>
    </location>
</feature>
<reference evidence="2" key="1">
    <citation type="submission" date="2020-11" db="EMBL/GenBank/DDBJ databases">
        <title>Multidrug resistant novel bacterium Savagea serpentis sp. nov., isolated from the scats of a vine snake (Ahaetulla nasuta).</title>
        <authorList>
            <person name="Venkata Ramana V."/>
            <person name="Vikas Patil S."/>
            <person name="Yogita Lugani V."/>
        </authorList>
    </citation>
    <scope>NUCLEOTIDE SEQUENCE</scope>
    <source>
        <strain evidence="2">SN6</strain>
    </source>
</reference>
<keyword evidence="3" id="KW-1185">Reference proteome</keyword>
<sequence>MNHRLYSLIETSLLASFISVTGFIKIPTFIMGSEFQMSAPIAVAICAVFGFKRYIIAGILSSITLFLMGAHTLIHVEIAMIFRIVVGISMALFGRHTGVILIAGPLGTLVARIVLAFTLQVPAIVLIIPAIPGMLLTAFMSVPLTKLLRKTDQQIGGKQYGKAL</sequence>
<feature type="transmembrane region" description="Helical" evidence="1">
    <location>
        <begin position="12"/>
        <end position="30"/>
    </location>
</feature>
<evidence type="ECO:0000256" key="1">
    <source>
        <dbReference type="SAM" id="Phobius"/>
    </source>
</evidence>
<feature type="transmembrane region" description="Helical" evidence="1">
    <location>
        <begin position="99"/>
        <end position="117"/>
    </location>
</feature>
<evidence type="ECO:0000313" key="3">
    <source>
        <dbReference type="Proteomes" id="UP000622653"/>
    </source>
</evidence>
<dbReference type="EMBL" id="JADKPV010000001">
    <property type="protein sequence ID" value="MBF4500362.1"/>
    <property type="molecule type" value="Genomic_DNA"/>
</dbReference>